<sequence length="141" mass="14757">MRIRDCLPALLLLLPRLALAGDLLVTVQGVASDEGIIRVAACPPEDYPAGTCQTIARAPARAGRVQLRISGLPAGRWGVSAYHDADGDGRLGRDWLGRPTEGIGFGNDAPVSRFGPPGWEAAAVAVAAGGETRTAVTLRYR</sequence>
<feature type="chain" id="PRO_5046152058" description="DUF2141 domain-containing protein" evidence="1">
    <location>
        <begin position="21"/>
        <end position="141"/>
    </location>
</feature>
<name>A0ABS1CRR6_9PROT</name>
<evidence type="ECO:0000313" key="2">
    <source>
        <dbReference type="EMBL" id="MBK1657085.1"/>
    </source>
</evidence>
<dbReference type="InterPro" id="IPR018673">
    <property type="entry name" value="DUF2141"/>
</dbReference>
<accession>A0ABS1CRR6</accession>
<dbReference type="RefSeq" id="WP_133218304.1">
    <property type="nucleotide sequence ID" value="NZ_NRSG01000009.1"/>
</dbReference>
<proteinExistence type="predicted"/>
<gene>
    <name evidence="2" type="ORF">CKO45_02430</name>
</gene>
<feature type="signal peptide" evidence="1">
    <location>
        <begin position="1"/>
        <end position="20"/>
    </location>
</feature>
<evidence type="ECO:0000256" key="1">
    <source>
        <dbReference type="SAM" id="SignalP"/>
    </source>
</evidence>
<keyword evidence="1" id="KW-0732">Signal</keyword>
<reference evidence="2 3" key="1">
    <citation type="journal article" date="2020" name="Microorganisms">
        <title>Osmotic Adaptation and Compatible Solute Biosynthesis of Phototrophic Bacteria as Revealed from Genome Analyses.</title>
        <authorList>
            <person name="Imhoff J.F."/>
            <person name="Rahn T."/>
            <person name="Kunzel S."/>
            <person name="Keller A."/>
            <person name="Neulinger S.C."/>
        </authorList>
    </citation>
    <scope>NUCLEOTIDE SEQUENCE [LARGE SCALE GENOMIC DNA]</scope>
    <source>
        <strain evidence="2 3">DSM 15382</strain>
    </source>
</reference>
<evidence type="ECO:0008006" key="4">
    <source>
        <dbReference type="Google" id="ProtNLM"/>
    </source>
</evidence>
<protein>
    <recommendedName>
        <fullName evidence="4">DUF2141 domain-containing protein</fullName>
    </recommendedName>
</protein>
<comment type="caution">
    <text evidence="2">The sequence shown here is derived from an EMBL/GenBank/DDBJ whole genome shotgun (WGS) entry which is preliminary data.</text>
</comment>
<dbReference type="Proteomes" id="UP000697995">
    <property type="component" value="Unassembled WGS sequence"/>
</dbReference>
<organism evidence="2 3">
    <name type="scientific">Paracraurococcus ruber</name>
    <dbReference type="NCBI Taxonomy" id="77675"/>
    <lineage>
        <taxon>Bacteria</taxon>
        <taxon>Pseudomonadati</taxon>
        <taxon>Pseudomonadota</taxon>
        <taxon>Alphaproteobacteria</taxon>
        <taxon>Acetobacterales</taxon>
        <taxon>Roseomonadaceae</taxon>
        <taxon>Paracraurococcus</taxon>
    </lineage>
</organism>
<keyword evidence="3" id="KW-1185">Reference proteome</keyword>
<dbReference type="EMBL" id="NRSG01000009">
    <property type="protein sequence ID" value="MBK1657085.1"/>
    <property type="molecule type" value="Genomic_DNA"/>
</dbReference>
<dbReference type="Pfam" id="PF09912">
    <property type="entry name" value="DUF2141"/>
    <property type="match status" value="1"/>
</dbReference>
<evidence type="ECO:0000313" key="3">
    <source>
        <dbReference type="Proteomes" id="UP000697995"/>
    </source>
</evidence>